<organism evidence="1 2">
    <name type="scientific">Microlunatus spumicola</name>
    <dbReference type="NCBI Taxonomy" id="81499"/>
    <lineage>
        <taxon>Bacteria</taxon>
        <taxon>Bacillati</taxon>
        <taxon>Actinomycetota</taxon>
        <taxon>Actinomycetes</taxon>
        <taxon>Propionibacteriales</taxon>
        <taxon>Propionibacteriaceae</taxon>
        <taxon>Microlunatus</taxon>
    </lineage>
</organism>
<proteinExistence type="predicted"/>
<dbReference type="InterPro" id="IPR036388">
    <property type="entry name" value="WH-like_DNA-bd_sf"/>
</dbReference>
<gene>
    <name evidence="1" type="ORF">GCM10022197_21880</name>
</gene>
<dbReference type="Proteomes" id="UP001500767">
    <property type="component" value="Unassembled WGS sequence"/>
</dbReference>
<keyword evidence="2" id="KW-1185">Reference proteome</keyword>
<dbReference type="InterPro" id="IPR013324">
    <property type="entry name" value="RNA_pol_sigma_r3/r4-like"/>
</dbReference>
<reference evidence="2" key="1">
    <citation type="journal article" date="2019" name="Int. J. Syst. Evol. Microbiol.">
        <title>The Global Catalogue of Microorganisms (GCM) 10K type strain sequencing project: providing services to taxonomists for standard genome sequencing and annotation.</title>
        <authorList>
            <consortium name="The Broad Institute Genomics Platform"/>
            <consortium name="The Broad Institute Genome Sequencing Center for Infectious Disease"/>
            <person name="Wu L."/>
            <person name="Ma J."/>
        </authorList>
    </citation>
    <scope>NUCLEOTIDE SEQUENCE [LARGE SCALE GENOMIC DNA]</scope>
    <source>
        <strain evidence="2">JCM 16540</strain>
    </source>
</reference>
<accession>A0ABP6XDQ5</accession>
<evidence type="ECO:0008006" key="3">
    <source>
        <dbReference type="Google" id="ProtNLM"/>
    </source>
</evidence>
<name>A0ABP6XDQ5_9ACTN</name>
<dbReference type="Gene3D" id="1.10.10.10">
    <property type="entry name" value="Winged helix-like DNA-binding domain superfamily/Winged helix DNA-binding domain"/>
    <property type="match status" value="1"/>
</dbReference>
<protein>
    <recommendedName>
        <fullName evidence="3">DNA-directed RNA polymerase specialized sigma subunit, sigma24 family</fullName>
    </recommendedName>
</protein>
<evidence type="ECO:0000313" key="1">
    <source>
        <dbReference type="EMBL" id="GAA3565623.1"/>
    </source>
</evidence>
<comment type="caution">
    <text evidence="1">The sequence shown here is derived from an EMBL/GenBank/DDBJ whole genome shotgun (WGS) entry which is preliminary data.</text>
</comment>
<dbReference type="EMBL" id="BAAAYR010000002">
    <property type="protein sequence ID" value="GAA3565623.1"/>
    <property type="molecule type" value="Genomic_DNA"/>
</dbReference>
<evidence type="ECO:0000313" key="2">
    <source>
        <dbReference type="Proteomes" id="UP001500767"/>
    </source>
</evidence>
<dbReference type="SUPFAM" id="SSF88659">
    <property type="entry name" value="Sigma3 and sigma4 domains of RNA polymerase sigma factors"/>
    <property type="match status" value="1"/>
</dbReference>
<sequence length="233" mass="24472">MDAEWAALQEDGPAARACRRWADGSVELAGCARPSDVLDRVARAPDVVLGWLLAYAAGGDDLAARVVLQALLPKVVRMAAVDPRAEVDDYVAAMWCSVAAYPLVRRPTSVAANLALDALKAVHRLRHPAPDVVTSPEVVLQAADHAHGAVVGRADDVAGPSVAEVLDRARRHRLVDPATGDLLRSVYADGLSRASAARRHGLSPGAVRQRCSRAVKVLAAHAELLDAPGGGFS</sequence>